<dbReference type="InterPro" id="IPR018960">
    <property type="entry name" value="DUF1990"/>
</dbReference>
<feature type="domain" description="DUF1990" evidence="1">
    <location>
        <begin position="28"/>
        <end position="73"/>
    </location>
</feature>
<dbReference type="AlphaFoldDB" id="A0A4Q8ANC1"/>
<organism evidence="2 3">
    <name type="scientific">Microterricola gilva</name>
    <dbReference type="NCBI Taxonomy" id="393267"/>
    <lineage>
        <taxon>Bacteria</taxon>
        <taxon>Bacillati</taxon>
        <taxon>Actinomycetota</taxon>
        <taxon>Actinomycetes</taxon>
        <taxon>Micrococcales</taxon>
        <taxon>Microbacteriaceae</taxon>
        <taxon>Microterricola</taxon>
    </lineage>
</organism>
<dbReference type="InterPro" id="IPR014457">
    <property type="entry name" value="UCP010260"/>
</dbReference>
<accession>A0A4Q8ANC1</accession>
<dbReference type="PANTHER" id="PTHR34202">
    <property type="entry name" value="UPF0548 PROTEIN"/>
    <property type="match status" value="1"/>
</dbReference>
<reference evidence="2 3" key="1">
    <citation type="submission" date="2019-02" db="EMBL/GenBank/DDBJ databases">
        <title>Sequencing the genomes of 1000 actinobacteria strains.</title>
        <authorList>
            <person name="Klenk H.-P."/>
        </authorList>
    </citation>
    <scope>NUCLEOTIDE SEQUENCE [LARGE SCALE GENOMIC DNA]</scope>
    <source>
        <strain evidence="2 3">DSM 18319</strain>
    </source>
</reference>
<sequence>MRRSTFTDQPVSYGAIGGTMAPDLMSFPPAGYRPASHSTQLGSGAERFASASAALMTWGVQRGSGIEVTDTNQGTGEQYHGLLFGADGAPLAEQPQHHSDERFGPDGTPYITPGMTAVLRVTAWRKTVTAPVRVVLVIDEPGSVGFAYGTMDGHPESGEELFLVEHREDDSVWLVIRSFSKPSSRGWWMLAPLLRLQQRAYTKRYLRALHPAAAA</sequence>
<dbReference type="PIRSF" id="PIRSF010260">
    <property type="entry name" value="UCP010260"/>
    <property type="match status" value="1"/>
</dbReference>
<dbReference type="Proteomes" id="UP000291483">
    <property type="component" value="Unassembled WGS sequence"/>
</dbReference>
<evidence type="ECO:0000313" key="3">
    <source>
        <dbReference type="Proteomes" id="UP000291483"/>
    </source>
</evidence>
<evidence type="ECO:0000313" key="2">
    <source>
        <dbReference type="EMBL" id="RZU65439.1"/>
    </source>
</evidence>
<dbReference type="EMBL" id="SHLC01000001">
    <property type="protein sequence ID" value="RZU65439.1"/>
    <property type="molecule type" value="Genomic_DNA"/>
</dbReference>
<evidence type="ECO:0000259" key="1">
    <source>
        <dbReference type="Pfam" id="PF09348"/>
    </source>
</evidence>
<proteinExistence type="predicted"/>
<gene>
    <name evidence="2" type="ORF">EV379_1773</name>
</gene>
<feature type="domain" description="DUF1990" evidence="1">
    <location>
        <begin position="108"/>
        <end position="208"/>
    </location>
</feature>
<protein>
    <submittedName>
        <fullName evidence="2">Uncharacterized protein (UPF0548 family)</fullName>
    </submittedName>
</protein>
<dbReference type="OrthoDB" id="120660at2"/>
<comment type="caution">
    <text evidence="2">The sequence shown here is derived from an EMBL/GenBank/DDBJ whole genome shotgun (WGS) entry which is preliminary data.</text>
</comment>
<dbReference type="RefSeq" id="WP_130505798.1">
    <property type="nucleotide sequence ID" value="NZ_SHLC01000001.1"/>
</dbReference>
<keyword evidence="3" id="KW-1185">Reference proteome</keyword>
<dbReference type="PANTHER" id="PTHR34202:SF1">
    <property type="entry name" value="UPF0548 PROTEIN"/>
    <property type="match status" value="1"/>
</dbReference>
<dbReference type="Pfam" id="PF09348">
    <property type="entry name" value="DUF1990"/>
    <property type="match status" value="2"/>
</dbReference>
<name>A0A4Q8ANC1_9MICO</name>